<evidence type="ECO:0000313" key="2">
    <source>
        <dbReference type="Proteomes" id="UP001489719"/>
    </source>
</evidence>
<dbReference type="EMBL" id="MU970308">
    <property type="protein sequence ID" value="KAK9318795.1"/>
    <property type="molecule type" value="Genomic_DNA"/>
</dbReference>
<organism evidence="1 2">
    <name type="scientific">Lipomyces orientalis</name>
    <dbReference type="NCBI Taxonomy" id="1233043"/>
    <lineage>
        <taxon>Eukaryota</taxon>
        <taxon>Fungi</taxon>
        <taxon>Dikarya</taxon>
        <taxon>Ascomycota</taxon>
        <taxon>Saccharomycotina</taxon>
        <taxon>Lipomycetes</taxon>
        <taxon>Lipomycetales</taxon>
        <taxon>Lipomycetaceae</taxon>
        <taxon>Lipomyces</taxon>
    </lineage>
</organism>
<evidence type="ECO:0000313" key="1">
    <source>
        <dbReference type="EMBL" id="KAK9318795.1"/>
    </source>
</evidence>
<keyword evidence="2" id="KW-1185">Reference proteome</keyword>
<gene>
    <name evidence="1" type="ORF">V1517DRAFT_334576</name>
</gene>
<sequence length="305" mass="33349">MPTNFTPSRDIPDLARKVILITGGTSGIGRAAVLSLAEHNPSHIYFTGRNAQAGAEVITEVRTLAPACPITFIQCDLCSPRETIRAALSKHFNHSSRLDIFIANAGVMAIPHGLTPEGYEVQFGTNHMGHAVMMKQLRGVMARTADSNDVRFVALSSVGHNMHPPGGIQFETIRTADALGKWANYGQSKLANILYCKAMAKRYPKIMSVAVHPGLVRTGLSKSIRAESMVMSWMSWLMSSMYKSPEEGVYNTLWAATTPRGELTTGGYYEPVGKKTAGAKACSDEALADKLWDWTEEELKDMEEL</sequence>
<name>A0ACC3TDP5_9ASCO</name>
<protein>
    <submittedName>
        <fullName evidence="1">Uncharacterized protein</fullName>
    </submittedName>
</protein>
<reference evidence="2" key="1">
    <citation type="journal article" date="2024" name="Front. Bioeng. Biotechnol.">
        <title>Genome-scale model development and genomic sequencing of the oleaginous clade Lipomyces.</title>
        <authorList>
            <person name="Czajka J.J."/>
            <person name="Han Y."/>
            <person name="Kim J."/>
            <person name="Mondo S.J."/>
            <person name="Hofstad B.A."/>
            <person name="Robles A."/>
            <person name="Haridas S."/>
            <person name="Riley R."/>
            <person name="LaButti K."/>
            <person name="Pangilinan J."/>
            <person name="Andreopoulos W."/>
            <person name="Lipzen A."/>
            <person name="Yan J."/>
            <person name="Wang M."/>
            <person name="Ng V."/>
            <person name="Grigoriev I.V."/>
            <person name="Spatafora J.W."/>
            <person name="Magnuson J.K."/>
            <person name="Baker S.E."/>
            <person name="Pomraning K.R."/>
        </authorList>
    </citation>
    <scope>NUCLEOTIDE SEQUENCE [LARGE SCALE GENOMIC DNA]</scope>
    <source>
        <strain evidence="2">CBS 10300</strain>
    </source>
</reference>
<dbReference type="Proteomes" id="UP001489719">
    <property type="component" value="Unassembled WGS sequence"/>
</dbReference>
<comment type="caution">
    <text evidence="1">The sequence shown here is derived from an EMBL/GenBank/DDBJ whole genome shotgun (WGS) entry which is preliminary data.</text>
</comment>
<accession>A0ACC3TDP5</accession>
<proteinExistence type="predicted"/>